<proteinExistence type="predicted"/>
<feature type="compositionally biased region" description="Low complexity" evidence="1">
    <location>
        <begin position="62"/>
        <end position="93"/>
    </location>
</feature>
<accession>A0AAW0XAS3</accession>
<feature type="region of interest" description="Disordered" evidence="1">
    <location>
        <begin position="61"/>
        <end position="103"/>
    </location>
</feature>
<keyword evidence="3" id="KW-1185">Reference proteome</keyword>
<feature type="non-terminal residue" evidence="2">
    <location>
        <position position="1"/>
    </location>
</feature>
<evidence type="ECO:0000313" key="3">
    <source>
        <dbReference type="Proteomes" id="UP001445076"/>
    </source>
</evidence>
<comment type="caution">
    <text evidence="2">The sequence shown here is derived from an EMBL/GenBank/DDBJ whole genome shotgun (WGS) entry which is preliminary data.</text>
</comment>
<dbReference type="Proteomes" id="UP001445076">
    <property type="component" value="Unassembled WGS sequence"/>
</dbReference>
<dbReference type="AlphaFoldDB" id="A0AAW0XAS3"/>
<protein>
    <submittedName>
        <fullName evidence="2">Uncharacterized protein</fullName>
    </submittedName>
</protein>
<name>A0AAW0XAS3_CHEQU</name>
<evidence type="ECO:0000256" key="1">
    <source>
        <dbReference type="SAM" id="MobiDB-lite"/>
    </source>
</evidence>
<reference evidence="2 3" key="1">
    <citation type="journal article" date="2024" name="BMC Genomics">
        <title>Genome assembly of redclaw crayfish (Cherax quadricarinatus) provides insights into its immune adaptation and hypoxia tolerance.</title>
        <authorList>
            <person name="Liu Z."/>
            <person name="Zheng J."/>
            <person name="Li H."/>
            <person name="Fang K."/>
            <person name="Wang S."/>
            <person name="He J."/>
            <person name="Zhou D."/>
            <person name="Weng S."/>
            <person name="Chi M."/>
            <person name="Gu Z."/>
            <person name="He J."/>
            <person name="Li F."/>
            <person name="Wang M."/>
        </authorList>
    </citation>
    <scope>NUCLEOTIDE SEQUENCE [LARGE SCALE GENOMIC DNA]</scope>
    <source>
        <strain evidence="2">ZL_2023a</strain>
    </source>
</reference>
<gene>
    <name evidence="2" type="ORF">OTU49_004590</name>
</gene>
<dbReference type="EMBL" id="JARKIK010000043">
    <property type="protein sequence ID" value="KAK8736677.1"/>
    <property type="molecule type" value="Genomic_DNA"/>
</dbReference>
<organism evidence="2 3">
    <name type="scientific">Cherax quadricarinatus</name>
    <name type="common">Australian red claw crayfish</name>
    <dbReference type="NCBI Taxonomy" id="27406"/>
    <lineage>
        <taxon>Eukaryota</taxon>
        <taxon>Metazoa</taxon>
        <taxon>Ecdysozoa</taxon>
        <taxon>Arthropoda</taxon>
        <taxon>Crustacea</taxon>
        <taxon>Multicrustacea</taxon>
        <taxon>Malacostraca</taxon>
        <taxon>Eumalacostraca</taxon>
        <taxon>Eucarida</taxon>
        <taxon>Decapoda</taxon>
        <taxon>Pleocyemata</taxon>
        <taxon>Astacidea</taxon>
        <taxon>Parastacoidea</taxon>
        <taxon>Parastacidae</taxon>
        <taxon>Cherax</taxon>
    </lineage>
</organism>
<sequence length="119" mass="13121">CVVLSVVKQLGGRKKRPLGPPPTYRDSWAYDYHTSRVLGEHHPSFYNQESEPVILSIPRLYSPSSSPSTTTTTTTTTASSSATLPATHTTTTSGARYHPPISVTSGQRVPAHFYLRFMR</sequence>
<evidence type="ECO:0000313" key="2">
    <source>
        <dbReference type="EMBL" id="KAK8736677.1"/>
    </source>
</evidence>